<dbReference type="Proteomes" id="UP000887581">
    <property type="component" value="Unplaced"/>
</dbReference>
<keyword evidence="3" id="KW-1185">Reference proteome</keyword>
<evidence type="ECO:0000313" key="4">
    <source>
        <dbReference type="WBParaSite" id="sdigi.contig277.g6979.t1"/>
    </source>
</evidence>
<evidence type="ECO:0000256" key="1">
    <source>
        <dbReference type="SAM" id="Coils"/>
    </source>
</evidence>
<feature type="region of interest" description="Disordered" evidence="2">
    <location>
        <begin position="1"/>
        <end position="43"/>
    </location>
</feature>
<reference evidence="4" key="1">
    <citation type="submission" date="2022-11" db="UniProtKB">
        <authorList>
            <consortium name="WormBaseParasite"/>
        </authorList>
    </citation>
    <scope>IDENTIFICATION</scope>
</reference>
<dbReference type="WBParaSite" id="sdigi.contig277.g6979.t1">
    <property type="protein sequence ID" value="sdigi.contig277.g6979.t1"/>
    <property type="gene ID" value="sdigi.contig277.g6979"/>
</dbReference>
<accession>A0A915PV03</accession>
<evidence type="ECO:0000313" key="3">
    <source>
        <dbReference type="Proteomes" id="UP000887581"/>
    </source>
</evidence>
<evidence type="ECO:0000256" key="2">
    <source>
        <dbReference type="SAM" id="MobiDB-lite"/>
    </source>
</evidence>
<dbReference type="AlphaFoldDB" id="A0A915PV03"/>
<protein>
    <submittedName>
        <fullName evidence="4">Uncharacterized protein</fullName>
    </submittedName>
</protein>
<organism evidence="3 4">
    <name type="scientific">Setaria digitata</name>
    <dbReference type="NCBI Taxonomy" id="48799"/>
    <lineage>
        <taxon>Eukaryota</taxon>
        <taxon>Metazoa</taxon>
        <taxon>Ecdysozoa</taxon>
        <taxon>Nematoda</taxon>
        <taxon>Chromadorea</taxon>
        <taxon>Rhabditida</taxon>
        <taxon>Spirurina</taxon>
        <taxon>Spiruromorpha</taxon>
        <taxon>Filarioidea</taxon>
        <taxon>Setariidae</taxon>
        <taxon>Setaria</taxon>
    </lineage>
</organism>
<name>A0A915PV03_9BILA</name>
<sequence length="237" mass="27317">MELEDDSSTVQSSTKRNHPGSRLSSINSVVSDKRHSLRGRRSSMSVKQVVDGVEITKDVIIGDDITKTVEKNSSLLSVKLAAIDEEKERLANYMKKLRYEEEQWDELLQNYEKSVDLARSELHKPIVLSPKRVEQMCIQYIGTRNIPSPIEIALAKKLSLQRKTESQMSQNENLKSQLMIAESKFRRLQELIKIQKKYLDYEDRNELLAQKAECDAIIRQTETWMAKHGFSHRLAAV</sequence>
<feature type="coiled-coil region" evidence="1">
    <location>
        <begin position="83"/>
        <end position="114"/>
    </location>
</feature>
<keyword evidence="1" id="KW-0175">Coiled coil</keyword>
<proteinExistence type="predicted"/>